<protein>
    <submittedName>
        <fullName evidence="1">Uncharacterized protein</fullName>
    </submittedName>
</protein>
<evidence type="ECO:0000313" key="1">
    <source>
        <dbReference type="EMBL" id="QEG36707.1"/>
    </source>
</evidence>
<dbReference type="Proteomes" id="UP000323917">
    <property type="component" value="Chromosome"/>
</dbReference>
<dbReference type="EMBL" id="CP042913">
    <property type="protein sequence ID" value="QEG36707.1"/>
    <property type="molecule type" value="Genomic_DNA"/>
</dbReference>
<organism evidence="1 2">
    <name type="scientific">Bythopirellula goksoeyrii</name>
    <dbReference type="NCBI Taxonomy" id="1400387"/>
    <lineage>
        <taxon>Bacteria</taxon>
        <taxon>Pseudomonadati</taxon>
        <taxon>Planctomycetota</taxon>
        <taxon>Planctomycetia</taxon>
        <taxon>Pirellulales</taxon>
        <taxon>Lacipirellulaceae</taxon>
        <taxon>Bythopirellula</taxon>
    </lineage>
</organism>
<sequence length="66" mass="7123">MGSHQTESAEMALLARSEHQKPGFLAQDMFRQLSACGKPQSPGGVFAGQANNVRSQYFGDFGGKFD</sequence>
<dbReference type="AlphaFoldDB" id="A0A5B9QCC2"/>
<evidence type="ECO:0000313" key="2">
    <source>
        <dbReference type="Proteomes" id="UP000323917"/>
    </source>
</evidence>
<dbReference type="KEGG" id="bgok:Pr1d_40430"/>
<accession>A0A5B9QCC2</accession>
<gene>
    <name evidence="1" type="ORF">Pr1d_40430</name>
</gene>
<reference evidence="1 2" key="1">
    <citation type="submission" date="2019-08" db="EMBL/GenBank/DDBJ databases">
        <title>Deep-cultivation of Planctomycetes and their phenomic and genomic characterization uncovers novel biology.</title>
        <authorList>
            <person name="Wiegand S."/>
            <person name="Jogler M."/>
            <person name="Boedeker C."/>
            <person name="Pinto D."/>
            <person name="Vollmers J."/>
            <person name="Rivas-Marin E."/>
            <person name="Kohn T."/>
            <person name="Peeters S.H."/>
            <person name="Heuer A."/>
            <person name="Rast P."/>
            <person name="Oberbeckmann S."/>
            <person name="Bunk B."/>
            <person name="Jeske O."/>
            <person name="Meyerdierks A."/>
            <person name="Storesund J.E."/>
            <person name="Kallscheuer N."/>
            <person name="Luecker S."/>
            <person name="Lage O.M."/>
            <person name="Pohl T."/>
            <person name="Merkel B.J."/>
            <person name="Hornburger P."/>
            <person name="Mueller R.-W."/>
            <person name="Bruemmer F."/>
            <person name="Labrenz M."/>
            <person name="Spormann A.M."/>
            <person name="Op den Camp H."/>
            <person name="Overmann J."/>
            <person name="Amann R."/>
            <person name="Jetten M.S.M."/>
            <person name="Mascher T."/>
            <person name="Medema M.H."/>
            <person name="Devos D.P."/>
            <person name="Kaster A.-K."/>
            <person name="Ovreas L."/>
            <person name="Rohde M."/>
            <person name="Galperin M.Y."/>
            <person name="Jogler C."/>
        </authorList>
    </citation>
    <scope>NUCLEOTIDE SEQUENCE [LARGE SCALE GENOMIC DNA]</scope>
    <source>
        <strain evidence="1 2">Pr1d</strain>
    </source>
</reference>
<proteinExistence type="predicted"/>
<keyword evidence="2" id="KW-1185">Reference proteome</keyword>
<name>A0A5B9QCC2_9BACT</name>